<dbReference type="STRING" id="490188.SAMN04488068_0070"/>
<dbReference type="EMBL" id="FQWZ01000004">
    <property type="protein sequence ID" value="SHH00138.1"/>
    <property type="molecule type" value="Genomic_DNA"/>
</dbReference>
<proteinExistence type="predicted"/>
<gene>
    <name evidence="1" type="ORF">SAMN04488068_0070</name>
    <name evidence="2" type="ORF">SAMN04488068_2194</name>
</gene>
<evidence type="ECO:0000313" key="3">
    <source>
        <dbReference type="Proteomes" id="UP000199758"/>
    </source>
</evidence>
<keyword evidence="3" id="KW-1185">Reference proteome</keyword>
<sequence length="73" mass="7792">YNLQALSETLVETKKAAPNENAITLLVSPNVSYEDVVKVMEAARLTPAEARNLGLPRELYPLISIGDAAVAAP</sequence>
<accession>A0A1M5PEJ9</accession>
<dbReference type="EMBL" id="FQWZ01000001">
    <property type="protein sequence ID" value="SHG41519.1"/>
    <property type="molecule type" value="Genomic_DNA"/>
</dbReference>
<feature type="non-terminal residue" evidence="2">
    <location>
        <position position="1"/>
    </location>
</feature>
<protein>
    <submittedName>
        <fullName evidence="2">Uncharacterized protein</fullName>
    </submittedName>
</protein>
<reference evidence="2 3" key="1">
    <citation type="submission" date="2016-11" db="EMBL/GenBank/DDBJ databases">
        <authorList>
            <person name="Jaros S."/>
            <person name="Januszkiewicz K."/>
            <person name="Wedrychowicz H."/>
        </authorList>
    </citation>
    <scope>NUCLEOTIDE SEQUENCE [LARGE SCALE GENOMIC DNA]</scope>
    <source>
        <strain evidence="2 3">CGMCC 1.7049</strain>
    </source>
</reference>
<evidence type="ECO:0000313" key="2">
    <source>
        <dbReference type="EMBL" id="SHH00138.1"/>
    </source>
</evidence>
<evidence type="ECO:0000313" key="1">
    <source>
        <dbReference type="EMBL" id="SHG41519.1"/>
    </source>
</evidence>
<organism evidence="2 3">
    <name type="scientific">Hydrocarboniphaga daqingensis</name>
    <dbReference type="NCBI Taxonomy" id="490188"/>
    <lineage>
        <taxon>Bacteria</taxon>
        <taxon>Pseudomonadati</taxon>
        <taxon>Pseudomonadota</taxon>
        <taxon>Gammaproteobacteria</taxon>
        <taxon>Nevskiales</taxon>
        <taxon>Nevskiaceae</taxon>
        <taxon>Hydrocarboniphaga</taxon>
    </lineage>
</organism>
<name>A0A1M5PEJ9_9GAMM</name>
<dbReference type="AlphaFoldDB" id="A0A1M5PEJ9"/>
<dbReference type="Proteomes" id="UP000199758">
    <property type="component" value="Unassembled WGS sequence"/>
</dbReference>